<evidence type="ECO:0000259" key="1">
    <source>
        <dbReference type="Pfam" id="PF01590"/>
    </source>
</evidence>
<dbReference type="Gene3D" id="3.30.70.270">
    <property type="match status" value="1"/>
</dbReference>
<dbReference type="SUPFAM" id="SSF55073">
    <property type="entry name" value="Nucleotide cyclase"/>
    <property type="match status" value="1"/>
</dbReference>
<dbReference type="Proteomes" id="UP001107961">
    <property type="component" value="Unassembled WGS sequence"/>
</dbReference>
<reference evidence="2" key="1">
    <citation type="submission" date="2022-01" db="EMBL/GenBank/DDBJ databases">
        <authorList>
            <person name="Karlyshev A.V."/>
            <person name="Jaspars M."/>
        </authorList>
    </citation>
    <scope>NUCLEOTIDE SEQUENCE</scope>
    <source>
        <strain evidence="2">AGSA3-2</strain>
    </source>
</reference>
<feature type="domain" description="GAF" evidence="1">
    <location>
        <begin position="11"/>
        <end position="133"/>
    </location>
</feature>
<organism evidence="2 3">
    <name type="scientific">Alloalcanivorax xenomutans</name>
    <dbReference type="NCBI Taxonomy" id="1094342"/>
    <lineage>
        <taxon>Bacteria</taxon>
        <taxon>Pseudomonadati</taxon>
        <taxon>Pseudomonadota</taxon>
        <taxon>Gammaproteobacteria</taxon>
        <taxon>Oceanospirillales</taxon>
        <taxon>Alcanivoracaceae</taxon>
        <taxon>Alloalcanivorax</taxon>
    </lineage>
</organism>
<dbReference type="Pfam" id="PF01590">
    <property type="entry name" value="GAF"/>
    <property type="match status" value="1"/>
</dbReference>
<comment type="caution">
    <text evidence="2">The sequence shown here is derived from an EMBL/GenBank/DDBJ whole genome shotgun (WGS) entry which is preliminary data.</text>
</comment>
<proteinExistence type="predicted"/>
<dbReference type="SUPFAM" id="SSF55781">
    <property type="entry name" value="GAF domain-like"/>
    <property type="match status" value="1"/>
</dbReference>
<dbReference type="AlphaFoldDB" id="A0A9Q3W8U2"/>
<name>A0A9Q3W8U2_9GAMM</name>
<dbReference type="RefSeq" id="WP_080530668.1">
    <property type="nucleotide sequence ID" value="NZ_CP012331.1"/>
</dbReference>
<protein>
    <submittedName>
        <fullName evidence="2">GAF domain-containing protein</fullName>
    </submittedName>
</protein>
<dbReference type="InterPro" id="IPR003018">
    <property type="entry name" value="GAF"/>
</dbReference>
<evidence type="ECO:0000313" key="2">
    <source>
        <dbReference type="EMBL" id="MCE7511376.1"/>
    </source>
</evidence>
<sequence>MLWGKTHSFHRFVDTQLRDLRERYGLSLWMLIRKTGDDWRLLRSNGSGYALTIGEHFRWPDTRGRTGSPAHTDAGILLDAEAHSPPYPVNRPMKVGACLRLPLYGDGDRLLAVLCALDPEPQPHLAEHLLPSLKRQAFLLETALSWNLSLLNQQRVSDFLEDDGRDPDTGILDVTGWSRILEKERQRCRDYGLGATILRLHGTGLERCDRRQRLADSLAALVREQDMVAYLGHGQFAILLAETSIMQSLRMRARILDALAAKDLPVVCEPESLLLNSSVLQPEVLLHSAVH</sequence>
<evidence type="ECO:0000313" key="3">
    <source>
        <dbReference type="Proteomes" id="UP001107961"/>
    </source>
</evidence>
<accession>A0A9Q3W8U2</accession>
<dbReference type="InterPro" id="IPR043128">
    <property type="entry name" value="Rev_trsase/Diguanyl_cyclase"/>
</dbReference>
<dbReference type="InterPro" id="IPR029787">
    <property type="entry name" value="Nucleotide_cyclase"/>
</dbReference>
<gene>
    <name evidence="2" type="ORF">LZG35_22310</name>
</gene>
<dbReference type="EMBL" id="JAJVKT010000059">
    <property type="protein sequence ID" value="MCE7511376.1"/>
    <property type="molecule type" value="Genomic_DNA"/>
</dbReference>
<keyword evidence="3" id="KW-1185">Reference proteome</keyword>